<keyword evidence="9" id="KW-0535">Nitrogen fixation</keyword>
<organism evidence="11 12">
    <name type="scientific">Biomaibacter acetigenes</name>
    <dbReference type="NCBI Taxonomy" id="2316383"/>
    <lineage>
        <taxon>Bacteria</taxon>
        <taxon>Bacillati</taxon>
        <taxon>Bacillota</taxon>
        <taxon>Clostridia</taxon>
        <taxon>Thermosediminibacterales</taxon>
        <taxon>Tepidanaerobacteraceae</taxon>
        <taxon>Biomaibacter</taxon>
    </lineage>
</organism>
<evidence type="ECO:0000256" key="5">
    <source>
        <dbReference type="ARBA" id="ARBA00022723"/>
    </source>
</evidence>
<dbReference type="KEGG" id="bacg:D2962_11470"/>
<comment type="function">
    <text evidence="1">Could be a 3Fe-4S cluster-containing protein.</text>
</comment>
<accession>A0A3G2R6U2</accession>
<dbReference type="RefSeq" id="WP_120766208.1">
    <property type="nucleotide sequence ID" value="NZ_CP033169.1"/>
</dbReference>
<sequence>MGNFLKTTENPLDFVEIKIDGASHISIKEPRLCRERCENKPCTYYCPTRVFYWDGDTQDIQVIYARCVECGACPYGCPHGNIDWHFPAGGYGVLYRHG</sequence>
<dbReference type="SUPFAM" id="SSF54862">
    <property type="entry name" value="4Fe-4S ferredoxins"/>
    <property type="match status" value="1"/>
</dbReference>
<keyword evidence="12" id="KW-1185">Reference proteome</keyword>
<evidence type="ECO:0000256" key="9">
    <source>
        <dbReference type="ARBA" id="ARBA00023231"/>
    </source>
</evidence>
<keyword evidence="5" id="KW-0479">Metal-binding</keyword>
<dbReference type="GO" id="GO:0005506">
    <property type="term" value="F:iron ion binding"/>
    <property type="evidence" value="ECO:0007669"/>
    <property type="project" value="InterPro"/>
</dbReference>
<evidence type="ECO:0000256" key="3">
    <source>
        <dbReference type="ARBA" id="ARBA00020378"/>
    </source>
</evidence>
<name>A0A3G2R6U2_9FIRM</name>
<dbReference type="PANTHER" id="PTHR43082:SF3">
    <property type="entry name" value="FERREDOXIN-LIKE PROTEIN YDIT"/>
    <property type="match status" value="1"/>
</dbReference>
<dbReference type="AlphaFoldDB" id="A0A3G2R6U2"/>
<evidence type="ECO:0000313" key="12">
    <source>
        <dbReference type="Proteomes" id="UP000280960"/>
    </source>
</evidence>
<dbReference type="PROSITE" id="PS51379">
    <property type="entry name" value="4FE4S_FER_2"/>
    <property type="match status" value="1"/>
</dbReference>
<keyword evidence="7" id="KW-0408">Iron</keyword>
<comment type="similarity">
    <text evidence="2">To ferredoxins from P.putida and C.tartarivorum, ferredoxin I from A.vinelandii, ferredoxin II from D.desulfuricans.</text>
</comment>
<keyword evidence="4" id="KW-0813">Transport</keyword>
<evidence type="ECO:0000313" key="11">
    <source>
        <dbReference type="EMBL" id="AYO31136.1"/>
    </source>
</evidence>
<dbReference type="Gene3D" id="3.30.70.20">
    <property type="match status" value="1"/>
</dbReference>
<gene>
    <name evidence="11" type="ORF">D2962_11470</name>
</gene>
<dbReference type="InterPro" id="IPR012206">
    <property type="entry name" value="Fd_FixX"/>
</dbReference>
<feature type="domain" description="4Fe-4S ferredoxin-type" evidence="10">
    <location>
        <begin position="58"/>
        <end position="87"/>
    </location>
</feature>
<reference evidence="11 12" key="1">
    <citation type="submission" date="2018-10" db="EMBL/GenBank/DDBJ databases">
        <authorList>
            <person name="Zhang X."/>
        </authorList>
    </citation>
    <scope>NUCLEOTIDE SEQUENCE [LARGE SCALE GENOMIC DNA]</scope>
    <source>
        <strain evidence="11 12">SK-G1</strain>
    </source>
</reference>
<evidence type="ECO:0000256" key="6">
    <source>
        <dbReference type="ARBA" id="ARBA00022982"/>
    </source>
</evidence>
<dbReference type="Pfam" id="PF05187">
    <property type="entry name" value="Fer4_ETF_QO"/>
    <property type="match status" value="1"/>
</dbReference>
<dbReference type="PANTHER" id="PTHR43082">
    <property type="entry name" value="FERREDOXIN-LIKE"/>
    <property type="match status" value="1"/>
</dbReference>
<keyword evidence="6" id="KW-0249">Electron transport</keyword>
<proteinExistence type="predicted"/>
<evidence type="ECO:0000256" key="8">
    <source>
        <dbReference type="ARBA" id="ARBA00023014"/>
    </source>
</evidence>
<protein>
    <recommendedName>
        <fullName evidence="3">Ferredoxin-like protein</fullName>
    </recommendedName>
</protein>
<dbReference type="PIRSF" id="PIRSF036548">
    <property type="entry name" value="Fdx_FixX"/>
    <property type="match status" value="1"/>
</dbReference>
<keyword evidence="8" id="KW-0411">Iron-sulfur</keyword>
<dbReference type="GO" id="GO:0051536">
    <property type="term" value="F:iron-sulfur cluster binding"/>
    <property type="evidence" value="ECO:0007669"/>
    <property type="project" value="UniProtKB-KW"/>
</dbReference>
<evidence type="ECO:0000256" key="1">
    <source>
        <dbReference type="ARBA" id="ARBA00003208"/>
    </source>
</evidence>
<dbReference type="EMBL" id="CP033169">
    <property type="protein sequence ID" value="AYO31136.1"/>
    <property type="molecule type" value="Genomic_DNA"/>
</dbReference>
<evidence type="ECO:0000256" key="4">
    <source>
        <dbReference type="ARBA" id="ARBA00022448"/>
    </source>
</evidence>
<evidence type="ECO:0000256" key="2">
    <source>
        <dbReference type="ARBA" id="ARBA00009192"/>
    </source>
</evidence>
<dbReference type="InterPro" id="IPR017896">
    <property type="entry name" value="4Fe4S_Fe-S-bd"/>
</dbReference>
<dbReference type="InterPro" id="IPR007859">
    <property type="entry name" value="ETF-QO/FixX_C"/>
</dbReference>
<evidence type="ECO:0000259" key="10">
    <source>
        <dbReference type="PROSITE" id="PS51379"/>
    </source>
</evidence>
<dbReference type="Proteomes" id="UP000280960">
    <property type="component" value="Chromosome"/>
</dbReference>
<evidence type="ECO:0000256" key="7">
    <source>
        <dbReference type="ARBA" id="ARBA00023004"/>
    </source>
</evidence>